<organism evidence="3 4">
    <name type="scientific">Vitrella brassicaformis (strain CCMP3155)</name>
    <dbReference type="NCBI Taxonomy" id="1169540"/>
    <lineage>
        <taxon>Eukaryota</taxon>
        <taxon>Sar</taxon>
        <taxon>Alveolata</taxon>
        <taxon>Colpodellida</taxon>
        <taxon>Vitrellaceae</taxon>
        <taxon>Vitrella</taxon>
    </lineage>
</organism>
<dbReference type="VEuPathDB" id="CryptoDB:Vbra_10280"/>
<keyword evidence="4" id="KW-1185">Reference proteome</keyword>
<feature type="compositionally biased region" description="Low complexity" evidence="2">
    <location>
        <begin position="40"/>
        <end position="53"/>
    </location>
</feature>
<feature type="compositionally biased region" description="Low complexity" evidence="2">
    <location>
        <begin position="13"/>
        <end position="26"/>
    </location>
</feature>
<feature type="coiled-coil region" evidence="1">
    <location>
        <begin position="126"/>
        <end position="153"/>
    </location>
</feature>
<dbReference type="AlphaFoldDB" id="A0A0G4GTE8"/>
<gene>
    <name evidence="3" type="ORF">Vbra_10280</name>
</gene>
<reference evidence="3 4" key="1">
    <citation type="submission" date="2014-11" db="EMBL/GenBank/DDBJ databases">
        <authorList>
            <person name="Zhu J."/>
            <person name="Qi W."/>
            <person name="Song R."/>
        </authorList>
    </citation>
    <scope>NUCLEOTIDE SEQUENCE [LARGE SCALE GENOMIC DNA]</scope>
</reference>
<accession>A0A0G4GTE8</accession>
<proteinExistence type="predicted"/>
<evidence type="ECO:0000256" key="1">
    <source>
        <dbReference type="SAM" id="Coils"/>
    </source>
</evidence>
<feature type="region of interest" description="Disordered" evidence="2">
    <location>
        <begin position="1"/>
        <end position="112"/>
    </location>
</feature>
<dbReference type="EMBL" id="CDMY01000802">
    <property type="protein sequence ID" value="CEM34041.1"/>
    <property type="molecule type" value="Genomic_DNA"/>
</dbReference>
<evidence type="ECO:0000313" key="4">
    <source>
        <dbReference type="Proteomes" id="UP000041254"/>
    </source>
</evidence>
<dbReference type="Proteomes" id="UP000041254">
    <property type="component" value="Unassembled WGS sequence"/>
</dbReference>
<name>A0A0G4GTE8_VITBC</name>
<protein>
    <submittedName>
        <fullName evidence="3">Uncharacterized protein</fullName>
    </submittedName>
</protein>
<sequence length="859" mass="93104">MDGPPSSRPDMDATPPQSASASAPPSRNKRTREEDEEVPAEQQEAASSSSSGARGAGGGCRRTSIDAAAGVSKKQRVGSTQHGVSGAAAAAMAGGQGRTEDSDAGTPMGVEDDIDMQGGHGDTAVLSVLSAVKAKLQRQLARVEEAEAKAQHLFAVRDALPPPQTDAQQNRVQDVDQHLRVLQSMVRLETQPQLQETEAERRMEVLRVQMASKVAMIEGKMANVGRDEQVEYSLLENVPEVLWMSDERRIGIGCFLGFIPSIESILRVSTHFRSLTEQPAMHPIVQLNRSPKPSIAARWTGRLSMCHTLVVDRGPTASLLQVLEATAPTVQTIDLRGQWQAPRRLLAPPPMRRKATSEAVGGNKMADKMPVVPEERKKEVEKKKPIVFPHLRKVSVRGDSWGIEPDLRNYQFPALSHLTMSSTSAPLKWIGRASVGLTSIHIVGEEQRVETMDLNEVASSLISTPTQSAATLTSLTGLLTPRPDRLPRFIRALNGSRLQKIELMLRNENELSCIEALHHFRTRCLAPTAEETYYSIDPLRLIPTIPRNDKRLCLCLPLASETVLGPQETRSGVRSRLTACLSTAQVLCAQADAVVLRPQGRGLMDDATLPAGALACSTAKELYVEDRLPPQVRFPRPGIDTERLPASIVSDPASFFPSVESVVVHERQTGEALYGRGVGKVLGALPALETATFEAVADVTPNGTLCVVPPGAAFLAPEGKPLTLHSSLVLRVRSGDGLDIAQWRLYGDGDKGREVREVMEKRVRQLHVTFIGAPTIPHIATFCTSMLESMATALDSCPLLQRVTFVMEFFSSSTQVYTHLREQGEGAGQRFSISVTAATVTTANDKVTVTMSRPSGVSA</sequence>
<dbReference type="InParanoid" id="A0A0G4GTE8"/>
<evidence type="ECO:0000256" key="2">
    <source>
        <dbReference type="SAM" id="MobiDB-lite"/>
    </source>
</evidence>
<keyword evidence="1" id="KW-0175">Coiled coil</keyword>
<evidence type="ECO:0000313" key="3">
    <source>
        <dbReference type="EMBL" id="CEM34041.1"/>
    </source>
</evidence>
<dbReference type="PhylomeDB" id="A0A0G4GTE8"/>